<protein>
    <submittedName>
        <fullName evidence="3">ATP-binding protein</fullName>
    </submittedName>
</protein>
<dbReference type="Pfam" id="PF13635">
    <property type="entry name" value="DUF4143"/>
    <property type="match status" value="1"/>
</dbReference>
<dbReference type="SUPFAM" id="SSF52540">
    <property type="entry name" value="P-loop containing nucleoside triphosphate hydrolases"/>
    <property type="match status" value="1"/>
</dbReference>
<evidence type="ECO:0000259" key="2">
    <source>
        <dbReference type="Pfam" id="PF13635"/>
    </source>
</evidence>
<accession>A0A4P6DQG1</accession>
<dbReference type="PANTHER" id="PTHR33295">
    <property type="entry name" value="ATPASE"/>
    <property type="match status" value="1"/>
</dbReference>
<name>A0A4P6DQG1_9BIFI</name>
<dbReference type="Pfam" id="PF13173">
    <property type="entry name" value="AAA_14"/>
    <property type="match status" value="1"/>
</dbReference>
<sequence length="412" mass="46165">MNSLESDALTPRPQYMEHLAAFAGKHVIKVITGVRRCGKSTLLRLYQAWLKDECHVPDERMVVIDLDLLENEALREKHALHQYVLDRLVPGQTTYVFIDEVQRCSGFEDAVESLYARPGTDLYVTGSNAELMSPELGTLLSGRYVEIPVYTYSFHEYAQARHAPEGYEAALFPEYMRWGGFPELATLDSPSAKNAYLEGIYNTVLVKDIAERHTVRDMPTLIRIAEYLYGNIGSLISTAKISGALISGGIKTSRATVNNYIAHLTDAQLFYTAVRHDLRGKERLTMPTKHYASDVGLRNHVAGDNALDSGHVLENIVYLELRRRGYNVYVGMTQGGEVDFIARKMQDIAYIQVSETVTDPRTRERELSSFRGTPVGTPCYLITNDTLPPTGMGGVRHVNVVEWLLGRDTTLA</sequence>
<dbReference type="InterPro" id="IPR025420">
    <property type="entry name" value="DUF4143"/>
</dbReference>
<dbReference type="Proteomes" id="UP000293589">
    <property type="component" value="Chromosome"/>
</dbReference>
<dbReference type="GO" id="GO:0005524">
    <property type="term" value="F:ATP binding"/>
    <property type="evidence" value="ECO:0007669"/>
    <property type="project" value="UniProtKB-KW"/>
</dbReference>
<dbReference type="EMBL" id="CP035464">
    <property type="protein sequence ID" value="QAY32151.1"/>
    <property type="molecule type" value="Genomic_DNA"/>
</dbReference>
<reference evidence="3 4" key="1">
    <citation type="submission" date="2019-01" db="EMBL/GenBank/DDBJ databases">
        <title>Complete genome sequence of Bifidobacterium gallinarum CACC 514.</title>
        <authorList>
            <person name="Jung M."/>
        </authorList>
    </citation>
    <scope>NUCLEOTIDE SEQUENCE [LARGE SCALE GENOMIC DNA]</scope>
    <source>
        <strain evidence="3 4">CACC 514</strain>
    </source>
</reference>
<dbReference type="PANTHER" id="PTHR33295:SF20">
    <property type="entry name" value="ATPASE"/>
    <property type="match status" value="1"/>
</dbReference>
<dbReference type="RefSeq" id="WP_129236703.1">
    <property type="nucleotide sequence ID" value="NZ_CP035464.1"/>
</dbReference>
<dbReference type="InterPro" id="IPR027417">
    <property type="entry name" value="P-loop_NTPase"/>
</dbReference>
<dbReference type="AlphaFoldDB" id="A0A4P6DQG1"/>
<evidence type="ECO:0000313" key="3">
    <source>
        <dbReference type="EMBL" id="QAY32151.1"/>
    </source>
</evidence>
<dbReference type="InterPro" id="IPR041682">
    <property type="entry name" value="AAA_14"/>
</dbReference>
<keyword evidence="3" id="KW-0547">Nucleotide-binding</keyword>
<gene>
    <name evidence="3" type="ORF">ESN35_00880</name>
</gene>
<keyword evidence="3" id="KW-0067">ATP-binding</keyword>
<feature type="domain" description="DUF4143" evidence="2">
    <location>
        <begin position="207"/>
        <end position="353"/>
    </location>
</feature>
<evidence type="ECO:0000313" key="4">
    <source>
        <dbReference type="Proteomes" id="UP000293589"/>
    </source>
</evidence>
<organism evidence="3 4">
    <name type="scientific">Bifidobacterium pullorum subsp. gallinarum</name>
    <dbReference type="NCBI Taxonomy" id="78344"/>
    <lineage>
        <taxon>Bacteria</taxon>
        <taxon>Bacillati</taxon>
        <taxon>Actinomycetota</taxon>
        <taxon>Actinomycetes</taxon>
        <taxon>Bifidobacteriales</taxon>
        <taxon>Bifidobacteriaceae</taxon>
        <taxon>Bifidobacterium</taxon>
    </lineage>
</organism>
<evidence type="ECO:0000259" key="1">
    <source>
        <dbReference type="Pfam" id="PF13173"/>
    </source>
</evidence>
<proteinExistence type="predicted"/>
<dbReference type="KEGG" id="bgx:ESN35_00880"/>
<feature type="domain" description="AAA" evidence="1">
    <location>
        <begin position="28"/>
        <end position="157"/>
    </location>
</feature>